<sequence length="130" mass="14483">MKPFSEVSTMTATETRTLIKNAFKLPGLASQNEMMIGIRILESVASNGLDKMPPQRYPSPKKSPEIEARRQCMADILSDNPLGRSDISELFPDMTPGNIRDDLAHLRRIGLAIRIGTGNQIKYIKQSRAL</sequence>
<dbReference type="InterPro" id="IPR003892">
    <property type="entry name" value="CUE"/>
</dbReference>
<evidence type="ECO:0000259" key="1">
    <source>
        <dbReference type="Pfam" id="PF02845"/>
    </source>
</evidence>
<dbReference type="GO" id="GO:0043130">
    <property type="term" value="F:ubiquitin binding"/>
    <property type="evidence" value="ECO:0007669"/>
    <property type="project" value="InterPro"/>
</dbReference>
<reference evidence="2 3" key="1">
    <citation type="submission" date="2017-03" db="EMBL/GenBank/DDBJ databases">
        <authorList>
            <person name="Afonso C.L."/>
            <person name="Miller P.J."/>
            <person name="Scott M.A."/>
            <person name="Spackman E."/>
            <person name="Goraichik I."/>
            <person name="Dimitrov K.M."/>
            <person name="Suarez D.L."/>
            <person name="Swayne D.E."/>
        </authorList>
    </citation>
    <scope>NUCLEOTIDE SEQUENCE [LARGE SCALE GENOMIC DNA]</scope>
    <source>
        <strain evidence="2 3">CECT 7745</strain>
    </source>
</reference>
<name>A0A1X7BU19_9RHOB</name>
<accession>A0A1X7BU19</accession>
<organism evidence="2 3">
    <name type="scientific">Roseovarius aestuarii</name>
    <dbReference type="NCBI Taxonomy" id="475083"/>
    <lineage>
        <taxon>Bacteria</taxon>
        <taxon>Pseudomonadati</taxon>
        <taxon>Pseudomonadota</taxon>
        <taxon>Alphaproteobacteria</taxon>
        <taxon>Rhodobacterales</taxon>
        <taxon>Roseobacteraceae</taxon>
        <taxon>Roseovarius</taxon>
    </lineage>
</organism>
<dbReference type="Proteomes" id="UP000193224">
    <property type="component" value="Unassembled WGS sequence"/>
</dbReference>
<dbReference type="EMBL" id="FWXB01000011">
    <property type="protein sequence ID" value="SMC13108.1"/>
    <property type="molecule type" value="Genomic_DNA"/>
</dbReference>
<gene>
    <name evidence="2" type="ORF">ROA7745_02942</name>
</gene>
<protein>
    <recommendedName>
        <fullName evidence="1">CUE domain-containing protein</fullName>
    </recommendedName>
</protein>
<evidence type="ECO:0000313" key="2">
    <source>
        <dbReference type="EMBL" id="SMC13108.1"/>
    </source>
</evidence>
<keyword evidence="3" id="KW-1185">Reference proteome</keyword>
<feature type="domain" description="CUE" evidence="1">
    <location>
        <begin position="86"/>
        <end position="113"/>
    </location>
</feature>
<dbReference type="RefSeq" id="WP_139836426.1">
    <property type="nucleotide sequence ID" value="NZ_FWXB01000011.1"/>
</dbReference>
<evidence type="ECO:0000313" key="3">
    <source>
        <dbReference type="Proteomes" id="UP000193224"/>
    </source>
</evidence>
<dbReference type="AlphaFoldDB" id="A0A1X7BU19"/>
<proteinExistence type="predicted"/>
<dbReference type="Pfam" id="PF02845">
    <property type="entry name" value="CUE"/>
    <property type="match status" value="1"/>
</dbReference>